<dbReference type="Proteomes" id="UP001623559">
    <property type="component" value="Unassembled WGS sequence"/>
</dbReference>
<protein>
    <recommendedName>
        <fullName evidence="3">Peptidase MA-like domain-containing protein</fullName>
    </recommendedName>
</protein>
<evidence type="ECO:0008006" key="3">
    <source>
        <dbReference type="Google" id="ProtNLM"/>
    </source>
</evidence>
<reference evidence="1 2" key="1">
    <citation type="submission" date="2024-07" db="EMBL/GenBank/DDBJ databases">
        <authorList>
            <person name="Pitt A."/>
            <person name="Hahn M.W."/>
        </authorList>
    </citation>
    <scope>NUCLEOTIDE SEQUENCE [LARGE SCALE GENOMIC DNA]</scope>
    <source>
        <strain evidence="1 2">2-AUSEE-184A6</strain>
    </source>
</reference>
<dbReference type="RefSeq" id="WP_406778722.1">
    <property type="nucleotide sequence ID" value="NZ_JBEWZG010000003.1"/>
</dbReference>
<sequence>MENKVPNLLITLNEFRIIHLAKEGLPKLLLSFIFLLLLNSCSKEATFDEVSPSSIETTSVLKEWATKNDKLKQAKSIEWDNAIPITFSDSIKGHSAFVKTASGFKEFITFELGGKRHGWFKSYKRLNDTDMEIIINSIEGKVLTGGFIRKSKTPISKGKIASNKEMNLLEMEIDMIYQYLFGIMLGDVRVSAPSLYQQGGGGGVGRPLYLNYYGYYEGGSGSGGGGDGANINFTSYTYPEITNNLTIDCFNQVLYELTNNNLKGEIACIIELFDDSKKGSGYDFTIDNNYYEEPKSFKINGILYTSTIYGKTVGKNISLNMATLQNASKELIAKTIIHEILHVYLNDSNMQDHIKIASGFVGEMALFLEKSYGMNLQEAKSICASGLAKIPNYELILKTIDSNLTREKVDNTISKFSNTLNTKQYGTYCN</sequence>
<proteinExistence type="predicted"/>
<organism evidence="1 2">
    <name type="scientific">Aquirufa novilacunae</name>
    <dbReference type="NCBI Taxonomy" id="3139305"/>
    <lineage>
        <taxon>Bacteria</taxon>
        <taxon>Pseudomonadati</taxon>
        <taxon>Bacteroidota</taxon>
        <taxon>Cytophagia</taxon>
        <taxon>Cytophagales</taxon>
        <taxon>Flectobacillaceae</taxon>
        <taxon>Aquirufa</taxon>
    </lineage>
</organism>
<accession>A0ABW8SXM2</accession>
<gene>
    <name evidence="1" type="ORF">V7S74_10540</name>
</gene>
<name>A0ABW8SXM2_9BACT</name>
<evidence type="ECO:0000313" key="1">
    <source>
        <dbReference type="EMBL" id="MFL0207185.1"/>
    </source>
</evidence>
<evidence type="ECO:0000313" key="2">
    <source>
        <dbReference type="Proteomes" id="UP001623559"/>
    </source>
</evidence>
<comment type="caution">
    <text evidence="1">The sequence shown here is derived from an EMBL/GenBank/DDBJ whole genome shotgun (WGS) entry which is preliminary data.</text>
</comment>
<dbReference type="EMBL" id="JBEWZG010000003">
    <property type="protein sequence ID" value="MFL0207185.1"/>
    <property type="molecule type" value="Genomic_DNA"/>
</dbReference>